<proteinExistence type="predicted"/>
<organism evidence="1 2">
    <name type="scientific">Mangrovivirga halotolerans</name>
    <dbReference type="NCBI Taxonomy" id="2993936"/>
    <lineage>
        <taxon>Bacteria</taxon>
        <taxon>Pseudomonadati</taxon>
        <taxon>Bacteroidota</taxon>
        <taxon>Cytophagia</taxon>
        <taxon>Cytophagales</taxon>
        <taxon>Mangrovivirgaceae</taxon>
        <taxon>Mangrovivirga</taxon>
    </lineage>
</organism>
<dbReference type="EMBL" id="JAPFQN010000003">
    <property type="protein sequence ID" value="MCX2743108.1"/>
    <property type="molecule type" value="Genomic_DNA"/>
</dbReference>
<evidence type="ECO:0000313" key="1">
    <source>
        <dbReference type="EMBL" id="MCX2743108.1"/>
    </source>
</evidence>
<comment type="caution">
    <text evidence="1">The sequence shown here is derived from an EMBL/GenBank/DDBJ whole genome shotgun (WGS) entry which is preliminary data.</text>
</comment>
<keyword evidence="2" id="KW-1185">Reference proteome</keyword>
<dbReference type="Proteomes" id="UP001209885">
    <property type="component" value="Unassembled WGS sequence"/>
</dbReference>
<reference evidence="1 2" key="1">
    <citation type="submission" date="2022-11" db="EMBL/GenBank/DDBJ databases">
        <title>The characterization of three novel Bacteroidetes species and genomic analysis of their roles in tidal elemental geochemical cycles.</title>
        <authorList>
            <person name="Ma K."/>
        </authorList>
    </citation>
    <scope>NUCLEOTIDE SEQUENCE [LARGE SCALE GENOMIC DNA]</scope>
    <source>
        <strain evidence="1 2">M17</strain>
    </source>
</reference>
<protein>
    <submittedName>
        <fullName evidence="1">Uncharacterized protein</fullName>
    </submittedName>
</protein>
<evidence type="ECO:0000313" key="2">
    <source>
        <dbReference type="Proteomes" id="UP001209885"/>
    </source>
</evidence>
<sequence length="46" mass="5310">MDYTAENGTITINGESLRYEIRGNRLLLFVSDETSPCDYYLEFVAE</sequence>
<gene>
    <name evidence="1" type="ORF">OO013_04485</name>
</gene>
<name>A0ABT3RMR6_9BACT</name>
<accession>A0ABT3RMR6</accession>
<dbReference type="RefSeq" id="WP_266055479.1">
    <property type="nucleotide sequence ID" value="NZ_JAPFQN010000003.1"/>
</dbReference>